<dbReference type="OrthoDB" id="10506666at2759"/>
<dbReference type="InterPro" id="IPR011047">
    <property type="entry name" value="Quinoprotein_ADH-like_sf"/>
</dbReference>
<evidence type="ECO:0000256" key="1">
    <source>
        <dbReference type="SAM" id="MobiDB-lite"/>
    </source>
</evidence>
<feature type="non-terminal residue" evidence="2">
    <location>
        <position position="385"/>
    </location>
</feature>
<keyword evidence="3" id="KW-1185">Reference proteome</keyword>
<feature type="region of interest" description="Disordered" evidence="1">
    <location>
        <begin position="49"/>
        <end position="93"/>
    </location>
</feature>
<dbReference type="Proteomes" id="UP001165082">
    <property type="component" value="Unassembled WGS sequence"/>
</dbReference>
<dbReference type="SUPFAM" id="SSF50998">
    <property type="entry name" value="Quinoprotein alcohol dehydrogenase-like"/>
    <property type="match status" value="1"/>
</dbReference>
<dbReference type="AlphaFoldDB" id="A0A9W7DRZ1"/>
<feature type="compositionally biased region" description="Basic and acidic residues" evidence="1">
    <location>
        <begin position="277"/>
        <end position="302"/>
    </location>
</feature>
<proteinExistence type="predicted"/>
<comment type="caution">
    <text evidence="2">The sequence shown here is derived from an EMBL/GenBank/DDBJ whole genome shotgun (WGS) entry which is preliminary data.</text>
</comment>
<name>A0A9W7DRZ1_9STRA</name>
<gene>
    <name evidence="2" type="ORF">TrRE_jg1831</name>
</gene>
<evidence type="ECO:0000313" key="3">
    <source>
        <dbReference type="Proteomes" id="UP001165082"/>
    </source>
</evidence>
<accession>A0A9W7DRZ1</accession>
<sequence length="385" mass="40129">HREEDLELDLGDGTYLHGARALPGGGWVVGGVEDFKVVGEDGFVTTAVYGESEVDIDPPAGKDNDEDDDNVVEEEEVGDGEGSTEPPPTAHMSLSPPLVASHPGIMRSKPFAVFKVLAVTGTEVSTFCSAFATNGKQLWSTPIEGGGIRGNLAVVYGEDDDAGSLAVFSGSGIKMLNPKNGGQMDFFPIRFLVGVEDVHLAVRGGYIYGCGDGGLFKVKVGGGEEWGKEVKGHCIQPPSTARGSDGKIYWTATMASKGEGGGVGVLVVRDDKGLGGDGEGRGKKLRGEGGSEGGDRNEKKEEDDWGGLSLVLTVSQTLYVINPACPSELSEPMGGMVESQPVLASVGGRDTEVVVGTMNGDVIGWRFEELAEPGGGTFGFELLDV</sequence>
<feature type="region of interest" description="Disordered" evidence="1">
    <location>
        <begin position="277"/>
        <end position="303"/>
    </location>
</feature>
<evidence type="ECO:0000313" key="2">
    <source>
        <dbReference type="EMBL" id="GMH52115.1"/>
    </source>
</evidence>
<feature type="non-terminal residue" evidence="2">
    <location>
        <position position="1"/>
    </location>
</feature>
<feature type="compositionally biased region" description="Acidic residues" evidence="1">
    <location>
        <begin position="64"/>
        <end position="79"/>
    </location>
</feature>
<protein>
    <submittedName>
        <fullName evidence="2">Uncharacterized protein</fullName>
    </submittedName>
</protein>
<reference evidence="2" key="1">
    <citation type="submission" date="2022-07" db="EMBL/GenBank/DDBJ databases">
        <title>Genome analysis of Parmales, a sister group of diatoms, reveals the evolutionary specialization of diatoms from phago-mixotrophs to photoautotrophs.</title>
        <authorList>
            <person name="Ban H."/>
            <person name="Sato S."/>
            <person name="Yoshikawa S."/>
            <person name="Kazumasa Y."/>
            <person name="Nakamura Y."/>
            <person name="Ichinomiya M."/>
            <person name="Saitoh K."/>
            <person name="Sato N."/>
            <person name="Blanc-Mathieu R."/>
            <person name="Endo H."/>
            <person name="Kuwata A."/>
            <person name="Ogata H."/>
        </authorList>
    </citation>
    <scope>NUCLEOTIDE SEQUENCE</scope>
</reference>
<dbReference type="EMBL" id="BRXZ01002008">
    <property type="protein sequence ID" value="GMH52115.1"/>
    <property type="molecule type" value="Genomic_DNA"/>
</dbReference>
<organism evidence="2 3">
    <name type="scientific">Triparma retinervis</name>
    <dbReference type="NCBI Taxonomy" id="2557542"/>
    <lineage>
        <taxon>Eukaryota</taxon>
        <taxon>Sar</taxon>
        <taxon>Stramenopiles</taxon>
        <taxon>Ochrophyta</taxon>
        <taxon>Bolidophyceae</taxon>
        <taxon>Parmales</taxon>
        <taxon>Triparmaceae</taxon>
        <taxon>Triparma</taxon>
    </lineage>
</organism>